<dbReference type="Pfam" id="PF12032">
    <property type="entry name" value="CLIP"/>
    <property type="match status" value="2"/>
</dbReference>
<evidence type="ECO:0000256" key="10">
    <source>
        <dbReference type="RuleBase" id="RU363034"/>
    </source>
</evidence>
<organism evidence="14">
    <name type="scientific">Ceratitis capitata</name>
    <name type="common">Mediterranean fruit fly</name>
    <name type="synonym">Tephritis capitata</name>
    <dbReference type="NCBI Taxonomy" id="7213"/>
    <lineage>
        <taxon>Eukaryota</taxon>
        <taxon>Metazoa</taxon>
        <taxon>Ecdysozoa</taxon>
        <taxon>Arthropoda</taxon>
        <taxon>Hexapoda</taxon>
        <taxon>Insecta</taxon>
        <taxon>Pterygota</taxon>
        <taxon>Neoptera</taxon>
        <taxon>Endopterygota</taxon>
        <taxon>Diptera</taxon>
        <taxon>Brachycera</taxon>
        <taxon>Muscomorpha</taxon>
        <taxon>Tephritoidea</taxon>
        <taxon>Tephritidae</taxon>
        <taxon>Ceratitis</taxon>
        <taxon>Ceratitis</taxon>
    </lineage>
</organism>
<dbReference type="FunFam" id="2.40.10.10:FF:000084">
    <property type="entry name" value="Serine protease easter"/>
    <property type="match status" value="1"/>
</dbReference>
<dbReference type="SUPFAM" id="SSF50494">
    <property type="entry name" value="Trypsin-like serine proteases"/>
    <property type="match status" value="1"/>
</dbReference>
<feature type="signal peptide" evidence="11">
    <location>
        <begin position="1"/>
        <end position="24"/>
    </location>
</feature>
<dbReference type="InterPro" id="IPR022700">
    <property type="entry name" value="CLIP"/>
</dbReference>
<reference evidence="14" key="1">
    <citation type="submission" date="2013-07" db="EMBL/GenBank/DDBJ databases">
        <authorList>
            <person name="Geib S."/>
        </authorList>
    </citation>
    <scope>NUCLEOTIDE SEQUENCE</scope>
</reference>
<dbReference type="GO" id="GO:0004252">
    <property type="term" value="F:serine-type endopeptidase activity"/>
    <property type="evidence" value="ECO:0007669"/>
    <property type="project" value="UniProtKB-UniRule"/>
</dbReference>
<dbReference type="InterPro" id="IPR033116">
    <property type="entry name" value="TRYPSIN_SER"/>
</dbReference>
<keyword evidence="3 10" id="KW-0378">Hydrolase</keyword>
<dbReference type="PROSITE" id="PS50240">
    <property type="entry name" value="TRYPSIN_DOM"/>
    <property type="match status" value="1"/>
</dbReference>
<keyword evidence="4 10" id="KW-0720">Serine protease</keyword>
<feature type="domain" description="Clip" evidence="13">
    <location>
        <begin position="97"/>
        <end position="147"/>
    </location>
</feature>
<dbReference type="MEROPS" id="S01.201"/>
<keyword evidence="5" id="KW-0106">Calcium</keyword>
<dbReference type="PROSITE" id="PS51888">
    <property type="entry name" value="CLIP"/>
    <property type="match status" value="2"/>
</dbReference>
<dbReference type="Gene3D" id="2.40.10.10">
    <property type="entry name" value="Trypsin-like serine proteases"/>
    <property type="match status" value="2"/>
</dbReference>
<feature type="domain" description="Peptidase S1" evidence="12">
    <location>
        <begin position="173"/>
        <end position="436"/>
    </location>
</feature>
<evidence type="ECO:0000259" key="13">
    <source>
        <dbReference type="PROSITE" id="PS51888"/>
    </source>
</evidence>
<evidence type="ECO:0000256" key="5">
    <source>
        <dbReference type="ARBA" id="ARBA00022837"/>
    </source>
</evidence>
<keyword evidence="11" id="KW-0964">Secreted</keyword>
<dbReference type="GO" id="GO:0005576">
    <property type="term" value="C:extracellular region"/>
    <property type="evidence" value="ECO:0007669"/>
    <property type="project" value="UniProtKB-SubCell"/>
</dbReference>
<dbReference type="EMBL" id="GAMC01000094">
    <property type="protein sequence ID" value="JAC06462.1"/>
    <property type="molecule type" value="mRNA"/>
</dbReference>
<feature type="domain" description="Clip" evidence="13">
    <location>
        <begin position="29"/>
        <end position="82"/>
    </location>
</feature>
<reference evidence="14" key="2">
    <citation type="journal article" date="2014" name="BMC Genomics">
        <title>A genomic perspective to assessing quality of mass-reared SIT flies used in Mediterranean fruit fly (Ceratitis capitata) eradication in California.</title>
        <authorList>
            <person name="Calla B."/>
            <person name="Hall B."/>
            <person name="Hou S."/>
            <person name="Geib S.M."/>
        </authorList>
    </citation>
    <scope>NUCLEOTIDE SEQUENCE</scope>
</reference>
<evidence type="ECO:0000256" key="3">
    <source>
        <dbReference type="ARBA" id="ARBA00022801"/>
    </source>
</evidence>
<dbReference type="InterPro" id="IPR051487">
    <property type="entry name" value="Ser/Thr_Proteases_Immune/Dev"/>
</dbReference>
<comment type="domain">
    <text evidence="11">The clip domain consists of 35-55 residues which are 'knitted' together usually by 3 conserved disulfide bonds forming a clip-like compact structure.</text>
</comment>
<dbReference type="InterPro" id="IPR018114">
    <property type="entry name" value="TRYPSIN_HIS"/>
</dbReference>
<comment type="subcellular location">
    <subcellularLocation>
        <location evidence="11">Secreted</location>
    </subcellularLocation>
</comment>
<dbReference type="EC" id="3.4.21.-" evidence="10"/>
<keyword evidence="6" id="KW-0865">Zymogen</keyword>
<dbReference type="PRINTS" id="PR00722">
    <property type="entry name" value="CHYMOTRYPSIN"/>
</dbReference>
<sequence length="437" mass="48074">MDLKKDIRLLILSIFICKLRGATGEDYGSCQTANGLLGDCKLLQSCTELYNIAMKSDLEDHEIMLLRNSRCGSIGKSILVCCPKPAATPTNDLSNSDCETPDGREGKCISIRECGSLLPLIKDNLSTNEQNFITRSVCGQNGYRVCCPDPAPSNRGDLPSPSKCGKIRLTERIFGGTATDIDEFPWTVLLIYYKGAQNEVGFHCGGSLINDRYVLTAGHCVSKRVLPASWRLSGVRLGEWNLETQTDCQIDSQGNSLCSDQYVDAAIEEEICHPLYNVRSQENDIALLRLQEKVNFNSFILPICLPLNADTLQSNFENVTMEISGWGATETASSSKMKLKALVRGQNIEKCKVKYRTYTRIELGNKQMCAGGEKSIDTCRGDSGGPLMLTQLNNGKDAYYLAGVVSFGPTPCGQEGFPGVYTRVDSFVNWIQNTIKK</sequence>
<dbReference type="SMART" id="SM00020">
    <property type="entry name" value="Tryp_SPc"/>
    <property type="match status" value="1"/>
</dbReference>
<accession>W8CBZ2</accession>
<keyword evidence="8" id="KW-0325">Glycoprotein</keyword>
<dbReference type="InterPro" id="IPR001254">
    <property type="entry name" value="Trypsin_dom"/>
</dbReference>
<dbReference type="GO" id="GO:0006508">
    <property type="term" value="P:proteolysis"/>
    <property type="evidence" value="ECO:0007669"/>
    <property type="project" value="UniProtKB-KW"/>
</dbReference>
<keyword evidence="7" id="KW-1015">Disulfide bond</keyword>
<evidence type="ECO:0000256" key="1">
    <source>
        <dbReference type="ARBA" id="ARBA00022670"/>
    </source>
</evidence>
<dbReference type="Gene3D" id="3.30.1640.30">
    <property type="match status" value="2"/>
</dbReference>
<evidence type="ECO:0000256" key="6">
    <source>
        <dbReference type="ARBA" id="ARBA00023145"/>
    </source>
</evidence>
<dbReference type="InterPro" id="IPR001314">
    <property type="entry name" value="Peptidase_S1A"/>
</dbReference>
<evidence type="ECO:0000256" key="4">
    <source>
        <dbReference type="ARBA" id="ARBA00022825"/>
    </source>
</evidence>
<name>W8CBZ2_CERCA</name>
<evidence type="ECO:0000256" key="7">
    <source>
        <dbReference type="ARBA" id="ARBA00023157"/>
    </source>
</evidence>
<dbReference type="AlphaFoldDB" id="W8CBZ2"/>
<evidence type="ECO:0000256" key="2">
    <source>
        <dbReference type="ARBA" id="ARBA00022729"/>
    </source>
</evidence>
<keyword evidence="2 11" id="KW-0732">Signal</keyword>
<feature type="chain" id="PRO_5023976486" description="CLIP domain-containing serine protease" evidence="11">
    <location>
        <begin position="25"/>
        <end position="437"/>
    </location>
</feature>
<dbReference type="PROSITE" id="PS00135">
    <property type="entry name" value="TRYPSIN_SER"/>
    <property type="match status" value="1"/>
</dbReference>
<dbReference type="CDD" id="cd00190">
    <property type="entry name" value="Tryp_SPc"/>
    <property type="match status" value="1"/>
</dbReference>
<keyword evidence="1 10" id="KW-0645">Protease</keyword>
<gene>
    <name evidence="14" type="primary">EAST</name>
</gene>
<dbReference type="PANTHER" id="PTHR24256">
    <property type="entry name" value="TRYPTASE-RELATED"/>
    <property type="match status" value="1"/>
</dbReference>
<evidence type="ECO:0000256" key="8">
    <source>
        <dbReference type="ARBA" id="ARBA00023180"/>
    </source>
</evidence>
<dbReference type="FunFam" id="2.40.10.10:FF:000028">
    <property type="entry name" value="Serine protease easter"/>
    <property type="match status" value="1"/>
</dbReference>
<evidence type="ECO:0000256" key="11">
    <source>
        <dbReference type="RuleBase" id="RU366078"/>
    </source>
</evidence>
<evidence type="ECO:0000259" key="12">
    <source>
        <dbReference type="PROSITE" id="PS50240"/>
    </source>
</evidence>
<dbReference type="InterPro" id="IPR038565">
    <property type="entry name" value="CLIP_sf"/>
</dbReference>
<dbReference type="InterPro" id="IPR009003">
    <property type="entry name" value="Peptidase_S1_PA"/>
</dbReference>
<evidence type="ECO:0000256" key="9">
    <source>
        <dbReference type="ARBA" id="ARBA00024195"/>
    </source>
</evidence>
<protein>
    <recommendedName>
        <fullName evidence="11">CLIP domain-containing serine protease</fullName>
        <ecNumber evidence="10">3.4.21.-</ecNumber>
    </recommendedName>
</protein>
<dbReference type="InterPro" id="IPR043504">
    <property type="entry name" value="Peptidase_S1_PA_chymotrypsin"/>
</dbReference>
<dbReference type="SMART" id="SM00680">
    <property type="entry name" value="CLIP"/>
    <property type="match status" value="2"/>
</dbReference>
<comment type="similarity">
    <text evidence="9 11">Belongs to the peptidase S1 family. CLIP subfamily.</text>
</comment>
<dbReference type="OrthoDB" id="9028152at2759"/>
<evidence type="ECO:0000313" key="14">
    <source>
        <dbReference type="EMBL" id="JAC06462.1"/>
    </source>
</evidence>
<dbReference type="PROSITE" id="PS00134">
    <property type="entry name" value="TRYPSIN_HIS"/>
    <property type="match status" value="1"/>
</dbReference>
<dbReference type="Pfam" id="PF00089">
    <property type="entry name" value="Trypsin"/>
    <property type="match status" value="1"/>
</dbReference>
<proteinExistence type="evidence at transcript level"/>